<evidence type="ECO:0000256" key="4">
    <source>
        <dbReference type="ARBA" id="ARBA00023136"/>
    </source>
</evidence>
<dbReference type="Pfam" id="PF04140">
    <property type="entry name" value="ICMT"/>
    <property type="match status" value="1"/>
</dbReference>
<dbReference type="AlphaFoldDB" id="A0A8H7UE75"/>
<evidence type="ECO:0000256" key="3">
    <source>
        <dbReference type="ARBA" id="ARBA00022989"/>
    </source>
</evidence>
<keyword evidence="5" id="KW-0489">Methyltransferase</keyword>
<name>A0A8H7UE75_9FUNG</name>
<evidence type="ECO:0000256" key="1">
    <source>
        <dbReference type="ARBA" id="ARBA00004141"/>
    </source>
</evidence>
<evidence type="ECO:0000313" key="6">
    <source>
        <dbReference type="EMBL" id="KAG2176648.1"/>
    </source>
</evidence>
<proteinExistence type="inferred from homology"/>
<dbReference type="Proteomes" id="UP000612746">
    <property type="component" value="Unassembled WGS sequence"/>
</dbReference>
<accession>A0A8H7UE75</accession>
<keyword evidence="5" id="KW-0808">Transferase</keyword>
<keyword evidence="5" id="KW-0256">Endoplasmic reticulum</keyword>
<feature type="transmembrane region" description="Helical" evidence="5">
    <location>
        <begin position="68"/>
        <end position="90"/>
    </location>
</feature>
<comment type="caution">
    <text evidence="6">The sequence shown here is derived from an EMBL/GenBank/DDBJ whole genome shotgun (WGS) entry which is preliminary data.</text>
</comment>
<evidence type="ECO:0000256" key="5">
    <source>
        <dbReference type="RuleBase" id="RU362022"/>
    </source>
</evidence>
<keyword evidence="7" id="KW-1185">Reference proteome</keyword>
<comment type="caution">
    <text evidence="5">Lacks conserved residue(s) required for the propagation of feature annotation.</text>
</comment>
<sequence length="188" mass="21310">MGVPLILSYLVAIADFAYFAKVNRERSARNLESGYVTEDDRGSGRFLLASFILSLLAPIWLTTGVGHMWSFLGWVGLGWMIGGVLVRLWAIHVNQFFVVDLTVSDDMFICTDGPYKVIRHPGYMGTLLIWIGFGLASTNWFVLIFVGGLVTYAIIRRIQVEEEVLFERFGVDYQAYADETARLFPFLY</sequence>
<dbReference type="InterPro" id="IPR052527">
    <property type="entry name" value="Metal_cation-efflux_comp"/>
</dbReference>
<organism evidence="6 7">
    <name type="scientific">Umbelopsis vinacea</name>
    <dbReference type="NCBI Taxonomy" id="44442"/>
    <lineage>
        <taxon>Eukaryota</taxon>
        <taxon>Fungi</taxon>
        <taxon>Fungi incertae sedis</taxon>
        <taxon>Mucoromycota</taxon>
        <taxon>Mucoromycotina</taxon>
        <taxon>Umbelopsidomycetes</taxon>
        <taxon>Umbelopsidales</taxon>
        <taxon>Umbelopsidaceae</taxon>
        <taxon>Umbelopsis</taxon>
    </lineage>
</organism>
<dbReference type="EMBL" id="JAEPRA010000013">
    <property type="protein sequence ID" value="KAG2176648.1"/>
    <property type="molecule type" value="Genomic_DNA"/>
</dbReference>
<feature type="transmembrane region" description="Helical" evidence="5">
    <location>
        <begin position="127"/>
        <end position="155"/>
    </location>
</feature>
<dbReference type="PROSITE" id="PS50244">
    <property type="entry name" value="S5A_REDUCTASE"/>
    <property type="match status" value="1"/>
</dbReference>
<protein>
    <recommendedName>
        <fullName evidence="5">Protein-S-isoprenylcysteine O-methyltransferase</fullName>
        <ecNumber evidence="5">2.1.1.100</ecNumber>
    </recommendedName>
</protein>
<comment type="similarity">
    <text evidence="5">Belongs to the class VI-like SAM-binding methyltransferase superfamily. Isoprenylcysteine carboxyl methyltransferase family.</text>
</comment>
<dbReference type="GO" id="GO:0032259">
    <property type="term" value="P:methylation"/>
    <property type="evidence" value="ECO:0007669"/>
    <property type="project" value="UniProtKB-KW"/>
</dbReference>
<dbReference type="InterPro" id="IPR007269">
    <property type="entry name" value="ICMT_MeTrfase"/>
</dbReference>
<dbReference type="PANTHER" id="PTHR43847">
    <property type="entry name" value="BLL3993 PROTEIN"/>
    <property type="match status" value="1"/>
</dbReference>
<gene>
    <name evidence="6" type="ORF">INT44_007312</name>
</gene>
<comment type="catalytic activity">
    <reaction evidence="5">
        <text>[protein]-C-terminal S-[(2E,6E)-farnesyl]-L-cysteine + S-adenosyl-L-methionine = [protein]-C-terminal S-[(2E,6E)-farnesyl]-L-cysteine methyl ester + S-adenosyl-L-homocysteine</text>
        <dbReference type="Rhea" id="RHEA:21672"/>
        <dbReference type="Rhea" id="RHEA-COMP:12125"/>
        <dbReference type="Rhea" id="RHEA-COMP:12126"/>
        <dbReference type="ChEBI" id="CHEBI:57856"/>
        <dbReference type="ChEBI" id="CHEBI:59789"/>
        <dbReference type="ChEBI" id="CHEBI:90510"/>
        <dbReference type="ChEBI" id="CHEBI:90511"/>
        <dbReference type="EC" id="2.1.1.100"/>
    </reaction>
</comment>
<dbReference type="Gene3D" id="1.20.120.1630">
    <property type="match status" value="1"/>
</dbReference>
<evidence type="ECO:0000256" key="2">
    <source>
        <dbReference type="ARBA" id="ARBA00022692"/>
    </source>
</evidence>
<comment type="subcellular location">
    <subcellularLocation>
        <location evidence="5">Endoplasmic reticulum membrane</location>
        <topology evidence="5">Multi-pass membrane protein</topology>
    </subcellularLocation>
    <subcellularLocation>
        <location evidence="1">Membrane</location>
        <topology evidence="1">Multi-pass membrane protein</topology>
    </subcellularLocation>
</comment>
<dbReference type="PANTHER" id="PTHR43847:SF1">
    <property type="entry name" value="BLL3993 PROTEIN"/>
    <property type="match status" value="1"/>
</dbReference>
<feature type="transmembrane region" description="Helical" evidence="5">
    <location>
        <begin position="43"/>
        <end position="61"/>
    </location>
</feature>
<keyword evidence="2 5" id="KW-0812">Transmembrane</keyword>
<dbReference type="EC" id="2.1.1.100" evidence="5"/>
<dbReference type="GO" id="GO:0004671">
    <property type="term" value="F:protein C-terminal S-isoprenylcysteine carboxyl O-methyltransferase activity"/>
    <property type="evidence" value="ECO:0007669"/>
    <property type="project" value="UniProtKB-EC"/>
</dbReference>
<dbReference type="OrthoDB" id="422086at2759"/>
<evidence type="ECO:0000313" key="7">
    <source>
        <dbReference type="Proteomes" id="UP000612746"/>
    </source>
</evidence>
<keyword evidence="3 5" id="KW-1133">Transmembrane helix</keyword>
<reference evidence="6" key="1">
    <citation type="submission" date="2020-12" db="EMBL/GenBank/DDBJ databases">
        <title>Metabolic potential, ecology and presence of endohyphal bacteria is reflected in genomic diversity of Mucoromycotina.</title>
        <authorList>
            <person name="Muszewska A."/>
            <person name="Okrasinska A."/>
            <person name="Steczkiewicz K."/>
            <person name="Drgas O."/>
            <person name="Orlowska M."/>
            <person name="Perlinska-Lenart U."/>
            <person name="Aleksandrzak-Piekarczyk T."/>
            <person name="Szatraj K."/>
            <person name="Zielenkiewicz U."/>
            <person name="Pilsyk S."/>
            <person name="Malc E."/>
            <person name="Mieczkowski P."/>
            <person name="Kruszewska J.S."/>
            <person name="Biernat P."/>
            <person name="Pawlowska J."/>
        </authorList>
    </citation>
    <scope>NUCLEOTIDE SEQUENCE</scope>
    <source>
        <strain evidence="6">WA0000051536</strain>
    </source>
</reference>
<keyword evidence="4 5" id="KW-0472">Membrane</keyword>
<dbReference type="GO" id="GO:0005789">
    <property type="term" value="C:endoplasmic reticulum membrane"/>
    <property type="evidence" value="ECO:0007669"/>
    <property type="project" value="UniProtKB-SubCell"/>
</dbReference>
<keyword evidence="5" id="KW-0949">S-adenosyl-L-methionine</keyword>